<dbReference type="PANTHER" id="PTHR11280">
    <property type="entry name" value="GLUCOSAMINE-6-PHOSPHATE ISOMERASE"/>
    <property type="match status" value="1"/>
</dbReference>
<evidence type="ECO:0000259" key="5">
    <source>
        <dbReference type="Pfam" id="PF01182"/>
    </source>
</evidence>
<dbReference type="Pfam" id="PF01182">
    <property type="entry name" value="Glucosamine_iso"/>
    <property type="match status" value="1"/>
</dbReference>
<keyword evidence="2 4" id="KW-0378">Hydrolase</keyword>
<feature type="active site" description="Proton acceptor; for ring-opening step" evidence="4">
    <location>
        <position position="130"/>
    </location>
</feature>
<evidence type="ECO:0000256" key="3">
    <source>
        <dbReference type="ARBA" id="ARBA00023277"/>
    </source>
</evidence>
<protein>
    <recommendedName>
        <fullName evidence="4">Glucosamine-6-phosphate deaminase</fullName>
        <ecNumber evidence="4">3.5.99.6</ecNumber>
    </recommendedName>
    <alternativeName>
        <fullName evidence="4">GlcN6P deaminase</fullName>
        <shortName evidence="4">GNPDA</shortName>
    </alternativeName>
    <alternativeName>
        <fullName evidence="4">Glucosamine-6-phosphate isomerase</fullName>
    </alternativeName>
</protein>
<feature type="active site" description="For ring-opening step" evidence="4">
    <location>
        <position position="128"/>
    </location>
</feature>
<comment type="caution">
    <text evidence="6">The sequence shown here is derived from an EMBL/GenBank/DDBJ whole genome shotgun (WGS) entry which is preliminary data.</text>
</comment>
<feature type="domain" description="Glucosamine/galactosamine-6-phosphate isomerase" evidence="5">
    <location>
        <begin position="20"/>
        <end position="221"/>
    </location>
</feature>
<dbReference type="GO" id="GO:0006046">
    <property type="term" value="P:N-acetylglucosamine catabolic process"/>
    <property type="evidence" value="ECO:0007669"/>
    <property type="project" value="UniProtKB-UniRule"/>
</dbReference>
<dbReference type="PANTHER" id="PTHR11280:SF5">
    <property type="entry name" value="GLUCOSAMINE-6-PHOSPHATE ISOMERASE"/>
    <property type="match status" value="1"/>
</dbReference>
<dbReference type="AlphaFoldDB" id="A0AAX1YIG2"/>
<dbReference type="GO" id="GO:0006043">
    <property type="term" value="P:glucosamine catabolic process"/>
    <property type="evidence" value="ECO:0007669"/>
    <property type="project" value="TreeGrafter"/>
</dbReference>
<dbReference type="EC" id="3.5.99.6" evidence="4"/>
<organism evidence="6 7">
    <name type="scientific">Streptococcus gordonii</name>
    <dbReference type="NCBI Taxonomy" id="1302"/>
    <lineage>
        <taxon>Bacteria</taxon>
        <taxon>Bacillati</taxon>
        <taxon>Bacillota</taxon>
        <taxon>Bacilli</taxon>
        <taxon>Lactobacillales</taxon>
        <taxon>Streptococcaceae</taxon>
        <taxon>Streptococcus</taxon>
    </lineage>
</organism>
<dbReference type="CDD" id="cd01399">
    <property type="entry name" value="GlcN6P_deaminase"/>
    <property type="match status" value="1"/>
</dbReference>
<dbReference type="Gene3D" id="3.40.50.1360">
    <property type="match status" value="1"/>
</dbReference>
<dbReference type="GO" id="GO:0005737">
    <property type="term" value="C:cytoplasm"/>
    <property type="evidence" value="ECO:0007669"/>
    <property type="project" value="TreeGrafter"/>
</dbReference>
<dbReference type="GO" id="GO:0005975">
    <property type="term" value="P:carbohydrate metabolic process"/>
    <property type="evidence" value="ECO:0007669"/>
    <property type="project" value="InterPro"/>
</dbReference>
<dbReference type="GO" id="GO:0016853">
    <property type="term" value="F:isomerase activity"/>
    <property type="evidence" value="ECO:0007669"/>
    <property type="project" value="UniProtKB-KW"/>
</dbReference>
<dbReference type="NCBIfam" id="TIGR00502">
    <property type="entry name" value="nagB"/>
    <property type="match status" value="1"/>
</dbReference>
<dbReference type="HAMAP" id="MF_01241">
    <property type="entry name" value="GlcN6P_deamin"/>
    <property type="match status" value="1"/>
</dbReference>
<dbReference type="InterPro" id="IPR006148">
    <property type="entry name" value="Glc/Gal-6P_isomerase"/>
</dbReference>
<comment type="pathway">
    <text evidence="4">Amino-sugar metabolism; N-acetylneuraminate degradation; D-fructose 6-phosphate from N-acetylneuraminate: step 5/5.</text>
</comment>
<evidence type="ECO:0000256" key="1">
    <source>
        <dbReference type="ARBA" id="ARBA00000644"/>
    </source>
</evidence>
<comment type="similarity">
    <text evidence="4">Belongs to the glucosamine/galactosamine-6-phosphate isomerase family. NagB subfamily.</text>
</comment>
<dbReference type="SUPFAM" id="SSF100950">
    <property type="entry name" value="NagB/RpiA/CoA transferase-like"/>
    <property type="match status" value="1"/>
</dbReference>
<keyword evidence="3 4" id="KW-0119">Carbohydrate metabolism</keyword>
<dbReference type="RefSeq" id="WP_045503920.1">
    <property type="nucleotide sequence ID" value="NZ_CP020450.2"/>
</dbReference>
<evidence type="ECO:0000313" key="7">
    <source>
        <dbReference type="Proteomes" id="UP000033658"/>
    </source>
</evidence>
<evidence type="ECO:0000256" key="2">
    <source>
        <dbReference type="ARBA" id="ARBA00022801"/>
    </source>
</evidence>
<dbReference type="GO" id="GO:0019262">
    <property type="term" value="P:N-acetylneuraminate catabolic process"/>
    <property type="evidence" value="ECO:0007669"/>
    <property type="project" value="UniProtKB-UniRule"/>
</dbReference>
<keyword evidence="6" id="KW-0413">Isomerase</keyword>
<dbReference type="InterPro" id="IPR004547">
    <property type="entry name" value="Glucosamine6P_isomerase"/>
</dbReference>
<proteinExistence type="inferred from homology"/>
<comment type="caution">
    <text evidence="4">Lacks conserved residue(s) required for the propagation of feature annotation.</text>
</comment>
<evidence type="ECO:0000313" key="6">
    <source>
        <dbReference type="EMBL" id="KJQ59140.1"/>
    </source>
</evidence>
<feature type="active site" description="Proton acceptor; for enolization step" evidence="4">
    <location>
        <position position="62"/>
    </location>
</feature>
<accession>A0AAX1YIG2</accession>
<dbReference type="InterPro" id="IPR018321">
    <property type="entry name" value="Glucosamine6P_isomerase_CS"/>
</dbReference>
<dbReference type="EMBL" id="JYGL01000001">
    <property type="protein sequence ID" value="KJQ59140.1"/>
    <property type="molecule type" value="Genomic_DNA"/>
</dbReference>
<dbReference type="PROSITE" id="PS01161">
    <property type="entry name" value="GLC_GALNAC_ISOMERASE"/>
    <property type="match status" value="1"/>
</dbReference>
<name>A0AAX1YIG2_STRGN</name>
<sequence>MKIIQVADQNEGGKVAVEILRSKLAEGAKTLGLATGSSPLSFYKELIESDIDLSDLVSVNLDEYVGLEADDPQSYHYFMKENLFSHKPFKKSFLPNGKAEDAEEETAAYNRILAENPVDFQILGIGTNGHIGFNEPGTSFESQTHLVDLTPSTIEANARFFETIDQVPTQAISMGIANIMAAKSIVLFAYGKGKAQAIAGTVAGPVTEELPASVLQGHEDVTIIADAEALSLLDN</sequence>
<gene>
    <name evidence="4 6" type="primary">nagB</name>
    <name evidence="6" type="ORF">TZ86_00986</name>
</gene>
<comment type="function">
    <text evidence="4">Catalyzes the reversible isomerization-deamination of glucosamine 6-phosphate (GlcN6P) to form fructose 6-phosphate (Fru6P) and ammonium ion.</text>
</comment>
<comment type="catalytic activity">
    <reaction evidence="1 4">
        <text>alpha-D-glucosamine 6-phosphate + H2O = beta-D-fructose 6-phosphate + NH4(+)</text>
        <dbReference type="Rhea" id="RHEA:12172"/>
        <dbReference type="ChEBI" id="CHEBI:15377"/>
        <dbReference type="ChEBI" id="CHEBI:28938"/>
        <dbReference type="ChEBI" id="CHEBI:57634"/>
        <dbReference type="ChEBI" id="CHEBI:75989"/>
        <dbReference type="EC" id="3.5.99.6"/>
    </reaction>
</comment>
<evidence type="ECO:0000256" key="4">
    <source>
        <dbReference type="HAMAP-Rule" id="MF_01241"/>
    </source>
</evidence>
<dbReference type="InterPro" id="IPR037171">
    <property type="entry name" value="NagB/RpiA_transferase-like"/>
</dbReference>
<reference evidence="6 7" key="1">
    <citation type="submission" date="2015-02" db="EMBL/GenBank/DDBJ databases">
        <title>Evolution of amylase-binding proteins of oral streptococcal species.</title>
        <authorList>
            <person name="Haase E.M."/>
        </authorList>
    </citation>
    <scope>NUCLEOTIDE SEQUENCE [LARGE SCALE GENOMIC DNA]</scope>
    <source>
        <strain evidence="6 7">G9B</strain>
    </source>
</reference>
<dbReference type="GO" id="GO:0042802">
    <property type="term" value="F:identical protein binding"/>
    <property type="evidence" value="ECO:0007669"/>
    <property type="project" value="TreeGrafter"/>
</dbReference>
<dbReference type="GO" id="GO:0004342">
    <property type="term" value="F:glucosamine-6-phosphate deaminase activity"/>
    <property type="evidence" value="ECO:0007669"/>
    <property type="project" value="UniProtKB-UniRule"/>
</dbReference>
<dbReference type="FunFam" id="3.40.50.1360:FF:000003">
    <property type="entry name" value="Glucosamine-6-phosphate deaminase"/>
    <property type="match status" value="1"/>
</dbReference>
<feature type="active site" description="For ring-opening step" evidence="4">
    <location>
        <position position="135"/>
    </location>
</feature>
<dbReference type="Proteomes" id="UP000033658">
    <property type="component" value="Unassembled WGS sequence"/>
</dbReference>